<dbReference type="InterPro" id="IPR011681">
    <property type="entry name" value="GcrA"/>
</dbReference>
<dbReference type="Pfam" id="PF07750">
    <property type="entry name" value="GcrA"/>
    <property type="match status" value="1"/>
</dbReference>
<proteinExistence type="predicted"/>
<dbReference type="RefSeq" id="WP_142897750.1">
    <property type="nucleotide sequence ID" value="NZ_ML660057.1"/>
</dbReference>
<evidence type="ECO:0000256" key="1">
    <source>
        <dbReference type="SAM" id="MobiDB-lite"/>
    </source>
</evidence>
<gene>
    <name evidence="2" type="ORF">FKG95_17780</name>
</gene>
<comment type="caution">
    <text evidence="2">The sequence shown here is derived from an EMBL/GenBank/DDBJ whole genome shotgun (WGS) entry which is preliminary data.</text>
</comment>
<dbReference type="OrthoDB" id="9798071at2"/>
<keyword evidence="3" id="KW-1185">Reference proteome</keyword>
<reference evidence="2 3" key="1">
    <citation type="submission" date="2019-06" db="EMBL/GenBank/DDBJ databases">
        <title>Whole genome sequence for Rhodospirillaceae sp. R148.</title>
        <authorList>
            <person name="Wang G."/>
        </authorList>
    </citation>
    <scope>NUCLEOTIDE SEQUENCE [LARGE SCALE GENOMIC DNA]</scope>
    <source>
        <strain evidence="2 3">R148</strain>
    </source>
</reference>
<protein>
    <submittedName>
        <fullName evidence="2">GcrA cell cycle regulator</fullName>
    </submittedName>
</protein>
<organism evidence="2 3">
    <name type="scientific">Denitrobaculum tricleocarpae</name>
    <dbReference type="NCBI Taxonomy" id="2591009"/>
    <lineage>
        <taxon>Bacteria</taxon>
        <taxon>Pseudomonadati</taxon>
        <taxon>Pseudomonadota</taxon>
        <taxon>Alphaproteobacteria</taxon>
        <taxon>Rhodospirillales</taxon>
        <taxon>Rhodospirillaceae</taxon>
        <taxon>Denitrobaculum</taxon>
    </lineage>
</organism>
<dbReference type="EMBL" id="VHSH01000006">
    <property type="protein sequence ID" value="TQV78416.1"/>
    <property type="molecule type" value="Genomic_DNA"/>
</dbReference>
<name>A0A545TMJ9_9PROT</name>
<feature type="region of interest" description="Disordered" evidence="1">
    <location>
        <begin position="118"/>
        <end position="177"/>
    </location>
</feature>
<dbReference type="Proteomes" id="UP000315252">
    <property type="component" value="Unassembled WGS sequence"/>
</dbReference>
<feature type="compositionally biased region" description="Polar residues" evidence="1">
    <location>
        <begin position="158"/>
        <end position="168"/>
    </location>
</feature>
<accession>A0A545TMJ9</accession>
<dbReference type="AlphaFoldDB" id="A0A545TMJ9"/>
<evidence type="ECO:0000313" key="2">
    <source>
        <dbReference type="EMBL" id="TQV78416.1"/>
    </source>
</evidence>
<feature type="compositionally biased region" description="Low complexity" evidence="1">
    <location>
        <begin position="59"/>
        <end position="87"/>
    </location>
</feature>
<sequence length="222" mass="22259">MSWTPERIDELTRLWESGQSASAIGKLLGVSKNAVVGKAHRMKLQARPSPIKRGDDGGASNSASSAKPAARQSSASARAARPASTTAGTDKGAAKNEPLQTVISAALAAKSAGSGNSEASSAVAAKAAAAVRNGQSASGAQSAAQAPSVAKAARGTSRDSVASATRAVNASRRGPKCLWPIGDPGDADFHFCGEPALSGKPYCAEHCAKAYITRSRSDSAAA</sequence>
<feature type="compositionally biased region" description="Low complexity" evidence="1">
    <location>
        <begin position="118"/>
        <end position="153"/>
    </location>
</feature>
<feature type="region of interest" description="Disordered" evidence="1">
    <location>
        <begin position="37"/>
        <end position="97"/>
    </location>
</feature>
<dbReference type="Gene3D" id="1.10.10.60">
    <property type="entry name" value="Homeodomain-like"/>
    <property type="match status" value="1"/>
</dbReference>
<evidence type="ECO:0000313" key="3">
    <source>
        <dbReference type="Proteomes" id="UP000315252"/>
    </source>
</evidence>